<gene>
    <name evidence="9" type="ORF">FEN17_16965</name>
</gene>
<evidence type="ECO:0000256" key="6">
    <source>
        <dbReference type="SAM" id="SignalP"/>
    </source>
</evidence>
<keyword evidence="10" id="KW-1185">Reference proteome</keyword>
<evidence type="ECO:0000259" key="8">
    <source>
        <dbReference type="Pfam" id="PF18962"/>
    </source>
</evidence>
<keyword evidence="4 5" id="KW-0720">Serine protease</keyword>
<dbReference type="InterPro" id="IPR000209">
    <property type="entry name" value="Peptidase_S8/S53_dom"/>
</dbReference>
<evidence type="ECO:0000259" key="7">
    <source>
        <dbReference type="Pfam" id="PF00082"/>
    </source>
</evidence>
<dbReference type="GO" id="GO:0004252">
    <property type="term" value="F:serine-type endopeptidase activity"/>
    <property type="evidence" value="ECO:0007669"/>
    <property type="project" value="UniProtKB-UniRule"/>
</dbReference>
<keyword evidence="2 5" id="KW-0645">Protease</keyword>
<dbReference type="Pfam" id="PF18962">
    <property type="entry name" value="Por_Secre_tail"/>
    <property type="match status" value="1"/>
</dbReference>
<protein>
    <submittedName>
        <fullName evidence="9">T9SS type A sorting domain-containing protein</fullName>
    </submittedName>
</protein>
<dbReference type="PANTHER" id="PTHR43806">
    <property type="entry name" value="PEPTIDASE S8"/>
    <property type="match status" value="1"/>
</dbReference>
<name>A0A5R9KY98_9BACT</name>
<feature type="signal peptide" evidence="6">
    <location>
        <begin position="1"/>
        <end position="20"/>
    </location>
</feature>
<dbReference type="SUPFAM" id="SSF52743">
    <property type="entry name" value="Subtilisin-like"/>
    <property type="match status" value="1"/>
</dbReference>
<proteinExistence type="inferred from homology"/>
<keyword evidence="3 5" id="KW-0378">Hydrolase</keyword>
<keyword evidence="6" id="KW-0732">Signal</keyword>
<dbReference type="InterPro" id="IPR023828">
    <property type="entry name" value="Peptidase_S8_Ser-AS"/>
</dbReference>
<dbReference type="InterPro" id="IPR017317">
    <property type="entry name" value="Pept_S8_subtilisin_bacteroid-2"/>
</dbReference>
<comment type="caution">
    <text evidence="9">The sequence shown here is derived from an EMBL/GenBank/DDBJ whole genome shotgun (WGS) entry which is preliminary data.</text>
</comment>
<dbReference type="RefSeq" id="WP_138366513.1">
    <property type="nucleotide sequence ID" value="NZ_VCEJ01000004.1"/>
</dbReference>
<dbReference type="NCBIfam" id="TIGR04183">
    <property type="entry name" value="Por_Secre_tail"/>
    <property type="match status" value="1"/>
</dbReference>
<feature type="active site" description="Charge relay system" evidence="5">
    <location>
        <position position="182"/>
    </location>
</feature>
<evidence type="ECO:0000256" key="1">
    <source>
        <dbReference type="ARBA" id="ARBA00011073"/>
    </source>
</evidence>
<dbReference type="AlphaFoldDB" id="A0A5R9KY98"/>
<dbReference type="InterPro" id="IPR050131">
    <property type="entry name" value="Peptidase_S8_subtilisin-like"/>
</dbReference>
<feature type="chain" id="PRO_5024388623" evidence="6">
    <location>
        <begin position="21"/>
        <end position="555"/>
    </location>
</feature>
<dbReference type="Gene3D" id="3.40.50.200">
    <property type="entry name" value="Peptidase S8/S53 domain"/>
    <property type="match status" value="1"/>
</dbReference>
<dbReference type="Proteomes" id="UP000306402">
    <property type="component" value="Unassembled WGS sequence"/>
</dbReference>
<dbReference type="InterPro" id="IPR036852">
    <property type="entry name" value="Peptidase_S8/S53_dom_sf"/>
</dbReference>
<feature type="domain" description="Secretion system C-terminal sorting" evidence="8">
    <location>
        <begin position="481"/>
        <end position="553"/>
    </location>
</feature>
<dbReference type="PIRSF" id="PIRSF037903">
    <property type="entry name" value="Subtilisin_rel_GFO_2223"/>
    <property type="match status" value="1"/>
</dbReference>
<dbReference type="PANTHER" id="PTHR43806:SF67">
    <property type="entry name" value="EGF-LIKE DOMAIN-CONTAINING PROTEIN"/>
    <property type="match status" value="1"/>
</dbReference>
<dbReference type="Pfam" id="PF00082">
    <property type="entry name" value="Peptidase_S8"/>
    <property type="match status" value="1"/>
</dbReference>
<dbReference type="PRINTS" id="PR00723">
    <property type="entry name" value="SUBTILISIN"/>
</dbReference>
<evidence type="ECO:0000313" key="9">
    <source>
        <dbReference type="EMBL" id="TLV01141.1"/>
    </source>
</evidence>
<evidence type="ECO:0000313" key="10">
    <source>
        <dbReference type="Proteomes" id="UP000306402"/>
    </source>
</evidence>
<feature type="domain" description="Peptidase S8/S53" evidence="7">
    <location>
        <begin position="173"/>
        <end position="450"/>
    </location>
</feature>
<organism evidence="9 10">
    <name type="scientific">Dyadobacter luticola</name>
    <dbReference type="NCBI Taxonomy" id="1979387"/>
    <lineage>
        <taxon>Bacteria</taxon>
        <taxon>Pseudomonadati</taxon>
        <taxon>Bacteroidota</taxon>
        <taxon>Cytophagia</taxon>
        <taxon>Cytophagales</taxon>
        <taxon>Spirosomataceae</taxon>
        <taxon>Dyadobacter</taxon>
    </lineage>
</organism>
<feature type="active site" description="Charge relay system" evidence="5">
    <location>
        <position position="404"/>
    </location>
</feature>
<dbReference type="InterPro" id="IPR015500">
    <property type="entry name" value="Peptidase_S8_subtilisin-rel"/>
</dbReference>
<sequence>MTKNLLLTLAFICAAILECAAQTNPRYLVLFNDKANSPYTVAKPAEYLSERAISRRTRQNIPISSRDFPVNPAYIAAVKQTGATIIYSSRWFNGSLVEASATQLAAIKKLAFFKGIELDLPVANLTSQSPGIERVSAINKKFETEEEPLSYGSMNAQLALMEVPALHQKGLHGEGMLVAILDNGFSQGEEVGFLKTPRDEKRIVDTHDFVDRDGNVYNNGSHGLNVLSTIAAYQPGTMIGAAFKASFALYHTENDGGESPYEEITWLLAAERADSLGVDVINSSLGYTTFDGEFDTDAYNHTYEDMDGKTTIISRAARIATRTGMIVTVSAGNDGNKSWHYISAPADVDSVLSVGATTYDRTYAAFSSVGPNAAGQMKPDISAVGAGAIVGTTAGTASSSNGTSFSSPLIAGLATVLWQEHPSLTAQQIIYVLKKSGHNAANPDNMIGYGVPSVTKAEEIIQNEFMPLGTEKEMLQAVVVSPNPAHAEVTLTIPQTLVGKNAELNIYGATGSSHFKSATRLSEKHNINTRQLPAGLYLIHLKVENQERTLKFIKN</sequence>
<evidence type="ECO:0000256" key="2">
    <source>
        <dbReference type="ARBA" id="ARBA00022670"/>
    </source>
</evidence>
<evidence type="ECO:0000256" key="4">
    <source>
        <dbReference type="ARBA" id="ARBA00022825"/>
    </source>
</evidence>
<dbReference type="InterPro" id="IPR026444">
    <property type="entry name" value="Secre_tail"/>
</dbReference>
<dbReference type="GO" id="GO:0006508">
    <property type="term" value="P:proteolysis"/>
    <property type="evidence" value="ECO:0007669"/>
    <property type="project" value="UniProtKB-KW"/>
</dbReference>
<dbReference type="EMBL" id="VCEJ01000004">
    <property type="protein sequence ID" value="TLV01141.1"/>
    <property type="molecule type" value="Genomic_DNA"/>
</dbReference>
<reference evidence="9 10" key="1">
    <citation type="submission" date="2019-05" db="EMBL/GenBank/DDBJ databases">
        <authorList>
            <person name="Qu J.-H."/>
        </authorList>
    </citation>
    <scope>NUCLEOTIDE SEQUENCE [LARGE SCALE GENOMIC DNA]</scope>
    <source>
        <strain evidence="9 10">T17</strain>
    </source>
</reference>
<dbReference type="OrthoDB" id="9792152at2"/>
<evidence type="ECO:0000256" key="5">
    <source>
        <dbReference type="PROSITE-ProRule" id="PRU01240"/>
    </source>
</evidence>
<dbReference type="PROSITE" id="PS00138">
    <property type="entry name" value="SUBTILASE_SER"/>
    <property type="match status" value="1"/>
</dbReference>
<feature type="active site" description="Charge relay system" evidence="5">
    <location>
        <position position="222"/>
    </location>
</feature>
<dbReference type="PROSITE" id="PS51892">
    <property type="entry name" value="SUBTILASE"/>
    <property type="match status" value="1"/>
</dbReference>
<comment type="similarity">
    <text evidence="1 5">Belongs to the peptidase S8 family.</text>
</comment>
<accession>A0A5R9KY98</accession>
<evidence type="ECO:0000256" key="3">
    <source>
        <dbReference type="ARBA" id="ARBA00022801"/>
    </source>
</evidence>